<gene>
    <name evidence="3" type="ORF">L6773_02680</name>
</gene>
<evidence type="ECO:0000313" key="4">
    <source>
        <dbReference type="Proteomes" id="UP001165366"/>
    </source>
</evidence>
<organism evidence="3 4">
    <name type="scientific">Rhodohalobacter sulfatireducens</name>
    <dbReference type="NCBI Taxonomy" id="2911366"/>
    <lineage>
        <taxon>Bacteria</taxon>
        <taxon>Pseudomonadati</taxon>
        <taxon>Balneolota</taxon>
        <taxon>Balneolia</taxon>
        <taxon>Balneolales</taxon>
        <taxon>Balneolaceae</taxon>
        <taxon>Rhodohalobacter</taxon>
    </lineage>
</organism>
<dbReference type="SUPFAM" id="SSF103481">
    <property type="entry name" value="Multidrug resistance efflux transporter EmrE"/>
    <property type="match status" value="2"/>
</dbReference>
<keyword evidence="1" id="KW-0812">Transmembrane</keyword>
<feature type="transmembrane region" description="Helical" evidence="1">
    <location>
        <begin position="213"/>
        <end position="234"/>
    </location>
</feature>
<dbReference type="PANTHER" id="PTHR22911:SF137">
    <property type="entry name" value="SOLUTE CARRIER FAMILY 35 MEMBER G2-RELATED"/>
    <property type="match status" value="1"/>
</dbReference>
<feature type="domain" description="EamA" evidence="2">
    <location>
        <begin position="5"/>
        <end position="138"/>
    </location>
</feature>
<feature type="transmembrane region" description="Helical" evidence="1">
    <location>
        <begin position="182"/>
        <end position="201"/>
    </location>
</feature>
<sequence>MKSKIWLIFALVTTIFWGVWGAFIEITEQAGFPATLGYVVWSLTMIPPALFVLKLVDWEIEYDKRSILLGAAIGFLGAGGQLILFHGVSIGPAYIIFPIIALSPVITVLLSILILKEKTNATGWIGIVLALIAIPLLSYQPPDNTAVEGYWWLVLALGVFFAWGIQGFFMKFANETMSAESIFFYMALTGVLLSPIAIMMTDFSQDINWGFKGPYLAFLIQILNSIGALCLVFAYRYGKAIVVSPLTNAIAPVITIVISLVLYAVFPHTVTLIGMVVAIVATFLLAIVEESTEQVEEIDEKVDEVLAE</sequence>
<feature type="transmembrane region" description="Helical" evidence="1">
    <location>
        <begin position="68"/>
        <end position="88"/>
    </location>
</feature>
<dbReference type="Pfam" id="PF00892">
    <property type="entry name" value="EamA"/>
    <property type="match status" value="2"/>
</dbReference>
<evidence type="ECO:0000259" key="2">
    <source>
        <dbReference type="Pfam" id="PF00892"/>
    </source>
</evidence>
<feature type="transmembrane region" description="Helical" evidence="1">
    <location>
        <begin position="121"/>
        <end position="138"/>
    </location>
</feature>
<keyword evidence="1" id="KW-1133">Transmembrane helix</keyword>
<protein>
    <submittedName>
        <fullName evidence="3">DMT family transporter</fullName>
    </submittedName>
</protein>
<dbReference type="RefSeq" id="WP_237852300.1">
    <property type="nucleotide sequence ID" value="NZ_JAKLWS010000002.1"/>
</dbReference>
<dbReference type="PANTHER" id="PTHR22911">
    <property type="entry name" value="ACYL-MALONYL CONDENSING ENZYME-RELATED"/>
    <property type="match status" value="1"/>
</dbReference>
<dbReference type="InterPro" id="IPR000620">
    <property type="entry name" value="EamA_dom"/>
</dbReference>
<reference evidence="3" key="2">
    <citation type="submission" date="2024-05" db="EMBL/GenBank/DDBJ databases">
        <title>Rhodohalobacter halophilus gen. nov., sp. nov., a moderately halophilic member of the family Balneolaceae.</title>
        <authorList>
            <person name="Xia J."/>
        </authorList>
    </citation>
    <scope>NUCLEOTIDE SEQUENCE</scope>
    <source>
        <strain evidence="3">WB101</strain>
    </source>
</reference>
<proteinExistence type="predicted"/>
<keyword evidence="4" id="KW-1185">Reference proteome</keyword>
<comment type="caution">
    <text evidence="3">The sequence shown here is derived from an EMBL/GenBank/DDBJ whole genome shotgun (WGS) entry which is preliminary data.</text>
</comment>
<dbReference type="InterPro" id="IPR037185">
    <property type="entry name" value="EmrE-like"/>
</dbReference>
<feature type="transmembrane region" description="Helical" evidence="1">
    <location>
        <begin position="272"/>
        <end position="288"/>
    </location>
</feature>
<feature type="domain" description="EamA" evidence="2">
    <location>
        <begin position="151"/>
        <end position="285"/>
    </location>
</feature>
<dbReference type="EMBL" id="JAKLWS010000002">
    <property type="protein sequence ID" value="MCG2587456.1"/>
    <property type="molecule type" value="Genomic_DNA"/>
</dbReference>
<evidence type="ECO:0000256" key="1">
    <source>
        <dbReference type="SAM" id="Phobius"/>
    </source>
</evidence>
<keyword evidence="1" id="KW-0472">Membrane</keyword>
<evidence type="ECO:0000313" key="3">
    <source>
        <dbReference type="EMBL" id="MCG2587456.1"/>
    </source>
</evidence>
<feature type="transmembrane region" description="Helical" evidence="1">
    <location>
        <begin position="94"/>
        <end position="114"/>
    </location>
</feature>
<dbReference type="Proteomes" id="UP001165366">
    <property type="component" value="Unassembled WGS sequence"/>
</dbReference>
<feature type="transmembrane region" description="Helical" evidence="1">
    <location>
        <begin position="37"/>
        <end position="56"/>
    </location>
</feature>
<reference evidence="3" key="1">
    <citation type="submission" date="2022-01" db="EMBL/GenBank/DDBJ databases">
        <authorList>
            <person name="Wang Y."/>
        </authorList>
    </citation>
    <scope>NUCLEOTIDE SEQUENCE</scope>
    <source>
        <strain evidence="3">WB101</strain>
    </source>
</reference>
<feature type="transmembrane region" description="Helical" evidence="1">
    <location>
        <begin position="150"/>
        <end position="170"/>
    </location>
</feature>
<feature type="transmembrane region" description="Helical" evidence="1">
    <location>
        <begin position="246"/>
        <end position="266"/>
    </location>
</feature>
<accession>A0ABS9K9E1</accession>
<name>A0ABS9K9E1_9BACT</name>